<organism evidence="2 3">
    <name type="scientific">Exophiala xenobiotica</name>
    <dbReference type="NCBI Taxonomy" id="348802"/>
    <lineage>
        <taxon>Eukaryota</taxon>
        <taxon>Fungi</taxon>
        <taxon>Dikarya</taxon>
        <taxon>Ascomycota</taxon>
        <taxon>Pezizomycotina</taxon>
        <taxon>Eurotiomycetes</taxon>
        <taxon>Chaetothyriomycetidae</taxon>
        <taxon>Chaetothyriales</taxon>
        <taxon>Herpotrichiellaceae</taxon>
        <taxon>Exophiala</taxon>
    </lineage>
</organism>
<feature type="compositionally biased region" description="Polar residues" evidence="1">
    <location>
        <begin position="447"/>
        <end position="464"/>
    </location>
</feature>
<feature type="region of interest" description="Disordered" evidence="1">
    <location>
        <begin position="244"/>
        <end position="368"/>
    </location>
</feature>
<feature type="compositionally biased region" description="Basic and acidic residues" evidence="1">
    <location>
        <begin position="475"/>
        <end position="484"/>
    </location>
</feature>
<dbReference type="Proteomes" id="UP000054342">
    <property type="component" value="Unassembled WGS sequence"/>
</dbReference>
<name>A0A0D2C9X0_9EURO</name>
<gene>
    <name evidence="2" type="ORF">PV05_01868</name>
</gene>
<accession>A0A0D2C9X0</accession>
<sequence length="539" mass="59247">MAGPEPGGLPALSRNGLETSDLSEMTKILNDLKSIIHNLDAEKWQPASKKSGQLFGKKPSSARDYRAKAEEEAKRFREAFHEWSSRPHVRSRDPANVGKWDPAIRVKLSETYNLVVTGPGETDPAAFQDKLEEMVDALDALVIPNQEAIQVPEWRPSNPLSAEPRVGIDVAAAFADPPSFEDVGRGTESGEFPSEADLCNSAQQTAQPEQKYEAKFGQLDSSICKRFWPVQTLEEKTTKFEQRLGAMWENRDMARTGPKATDSSDEEEDDLDPDKEFRESSPEASGPQDDVPTRGTQPAVRRSERLQNLEQREIEAGNQDEEDDADMENPVVEQREIEAGNQDEEDDADMENPVVEQPNPEVRMTTGDSTTIEAQDEATGRFNQLEQEGHGLVPEQTEGFARADHEGSVSEPSDLSHMLLDEGGEDARIEDTVAKLPELPELEKTSGDSNASKSRQTGGTQGEKTSIETETGEGGAEKQPRQTRGDGPASRLRSRTAKSADPDKIHTPAPAPPRQAAGKGRKRKATGTTSSGRTRRQKK</sequence>
<reference evidence="2 3" key="1">
    <citation type="submission" date="2015-01" db="EMBL/GenBank/DDBJ databases">
        <title>The Genome Sequence of Exophiala xenobiotica CBS118157.</title>
        <authorList>
            <consortium name="The Broad Institute Genomics Platform"/>
            <person name="Cuomo C."/>
            <person name="de Hoog S."/>
            <person name="Gorbushina A."/>
            <person name="Stielow B."/>
            <person name="Teixiera M."/>
            <person name="Abouelleil A."/>
            <person name="Chapman S.B."/>
            <person name="Priest M."/>
            <person name="Young S.K."/>
            <person name="Wortman J."/>
            <person name="Nusbaum C."/>
            <person name="Birren B."/>
        </authorList>
    </citation>
    <scope>NUCLEOTIDE SEQUENCE [LARGE SCALE GENOMIC DNA]</scope>
    <source>
        <strain evidence="2 3">CBS 118157</strain>
    </source>
</reference>
<feature type="region of interest" description="Disordered" evidence="1">
    <location>
        <begin position="176"/>
        <end position="211"/>
    </location>
</feature>
<feature type="compositionally biased region" description="Acidic residues" evidence="1">
    <location>
        <begin position="263"/>
        <end position="273"/>
    </location>
</feature>
<feature type="region of interest" description="Disordered" evidence="1">
    <location>
        <begin position="46"/>
        <end position="69"/>
    </location>
</feature>
<feature type="region of interest" description="Disordered" evidence="1">
    <location>
        <begin position="396"/>
        <end position="539"/>
    </location>
</feature>
<feature type="compositionally biased region" description="Acidic residues" evidence="1">
    <location>
        <begin position="318"/>
        <end position="327"/>
    </location>
</feature>
<protein>
    <submittedName>
        <fullName evidence="2">Uncharacterized protein</fullName>
    </submittedName>
</protein>
<dbReference type="GeneID" id="25323776"/>
<evidence type="ECO:0000256" key="1">
    <source>
        <dbReference type="SAM" id="MobiDB-lite"/>
    </source>
</evidence>
<dbReference type="AlphaFoldDB" id="A0A0D2C9X0"/>
<evidence type="ECO:0000313" key="2">
    <source>
        <dbReference type="EMBL" id="KIW61786.1"/>
    </source>
</evidence>
<feature type="compositionally biased region" description="Acidic residues" evidence="1">
    <location>
        <begin position="341"/>
        <end position="350"/>
    </location>
</feature>
<feature type="compositionally biased region" description="Basic and acidic residues" evidence="1">
    <location>
        <begin position="301"/>
        <end position="315"/>
    </location>
</feature>
<dbReference type="HOGENOM" id="CLU_505293_0_0_1"/>
<evidence type="ECO:0000313" key="3">
    <source>
        <dbReference type="Proteomes" id="UP000054342"/>
    </source>
</evidence>
<dbReference type="RefSeq" id="XP_013322370.1">
    <property type="nucleotide sequence ID" value="XM_013466916.1"/>
</dbReference>
<proteinExistence type="predicted"/>
<keyword evidence="3" id="KW-1185">Reference proteome</keyword>
<dbReference type="EMBL" id="KN847317">
    <property type="protein sequence ID" value="KIW61786.1"/>
    <property type="molecule type" value="Genomic_DNA"/>
</dbReference>